<organism evidence="9 10">
    <name type="scientific">Proteiniclasticum sediminis</name>
    <dbReference type="NCBI Taxonomy" id="2804028"/>
    <lineage>
        <taxon>Bacteria</taxon>
        <taxon>Bacillati</taxon>
        <taxon>Bacillota</taxon>
        <taxon>Clostridia</taxon>
        <taxon>Eubacteriales</taxon>
        <taxon>Clostridiaceae</taxon>
        <taxon>Proteiniclasticum</taxon>
    </lineage>
</organism>
<comment type="caution">
    <text evidence="9">The sequence shown here is derived from an EMBL/GenBank/DDBJ whole genome shotgun (WGS) entry which is preliminary data.</text>
</comment>
<feature type="transmembrane region" description="Helical" evidence="8">
    <location>
        <begin position="231"/>
        <end position="251"/>
    </location>
</feature>
<evidence type="ECO:0000256" key="2">
    <source>
        <dbReference type="ARBA" id="ARBA00022448"/>
    </source>
</evidence>
<feature type="transmembrane region" description="Helical" evidence="8">
    <location>
        <begin position="126"/>
        <end position="145"/>
    </location>
</feature>
<keyword evidence="6" id="KW-0406">Ion transport</keyword>
<evidence type="ECO:0000313" key="10">
    <source>
        <dbReference type="Proteomes" id="UP000675379"/>
    </source>
</evidence>
<protein>
    <submittedName>
        <fullName evidence="9">Trk family potassium uptake protein</fullName>
    </submittedName>
</protein>
<gene>
    <name evidence="9" type="ORF">KCG48_00800</name>
</gene>
<evidence type="ECO:0000256" key="6">
    <source>
        <dbReference type="ARBA" id="ARBA00023065"/>
    </source>
</evidence>
<feature type="transmembrane region" description="Helical" evidence="8">
    <location>
        <begin position="410"/>
        <end position="431"/>
    </location>
</feature>
<dbReference type="InterPro" id="IPR003445">
    <property type="entry name" value="Cat_transpt"/>
</dbReference>
<evidence type="ECO:0000313" key="9">
    <source>
        <dbReference type="EMBL" id="MBR0574869.1"/>
    </source>
</evidence>
<keyword evidence="4 8" id="KW-0812">Transmembrane</keyword>
<evidence type="ECO:0000256" key="3">
    <source>
        <dbReference type="ARBA" id="ARBA00022475"/>
    </source>
</evidence>
<feature type="transmembrane region" description="Helical" evidence="8">
    <location>
        <begin position="190"/>
        <end position="210"/>
    </location>
</feature>
<evidence type="ECO:0000256" key="1">
    <source>
        <dbReference type="ARBA" id="ARBA00004651"/>
    </source>
</evidence>
<keyword evidence="7 8" id="KW-0472">Membrane</keyword>
<keyword evidence="3" id="KW-1003">Cell membrane</keyword>
<proteinExistence type="predicted"/>
<evidence type="ECO:0000256" key="8">
    <source>
        <dbReference type="SAM" id="Phobius"/>
    </source>
</evidence>
<keyword evidence="10" id="KW-1185">Reference proteome</keyword>
<keyword evidence="5 8" id="KW-1133">Transmembrane helix</keyword>
<comment type="subcellular location">
    <subcellularLocation>
        <location evidence="1">Cell membrane</location>
        <topology evidence="1">Multi-pass membrane protein</topology>
    </subcellularLocation>
</comment>
<keyword evidence="2" id="KW-0813">Transport</keyword>
<accession>A0A941CMY7</accession>
<feature type="transmembrane region" description="Helical" evidence="8">
    <location>
        <begin position="157"/>
        <end position="178"/>
    </location>
</feature>
<feature type="transmembrane region" description="Helical" evidence="8">
    <location>
        <begin position="12"/>
        <end position="31"/>
    </location>
</feature>
<dbReference type="GO" id="GO:0005886">
    <property type="term" value="C:plasma membrane"/>
    <property type="evidence" value="ECO:0007669"/>
    <property type="project" value="UniProtKB-SubCell"/>
</dbReference>
<evidence type="ECO:0000256" key="7">
    <source>
        <dbReference type="ARBA" id="ARBA00023136"/>
    </source>
</evidence>
<reference evidence="9" key="1">
    <citation type="submission" date="2021-04" db="EMBL/GenBank/DDBJ databases">
        <title>Proteiniclasticum sedimins sp. nov., an obligate anaerobic bacterium isolated from anaerobic sludge.</title>
        <authorList>
            <person name="Liu J."/>
        </authorList>
    </citation>
    <scope>NUCLEOTIDE SEQUENCE</scope>
    <source>
        <strain evidence="9">BAD-10</strain>
    </source>
</reference>
<dbReference type="GO" id="GO:0008324">
    <property type="term" value="F:monoatomic cation transmembrane transporter activity"/>
    <property type="evidence" value="ECO:0007669"/>
    <property type="project" value="InterPro"/>
</dbReference>
<dbReference type="Proteomes" id="UP000675379">
    <property type="component" value="Unassembled WGS sequence"/>
</dbReference>
<sequence>MRIKKKTLSPFKILAIGFATVIFTGATLLSLPISSVSGQFTSFLDTIFTATSAVCVTGLVVLDTGLYWSTFGQLVIMILIEIGGLGFMAMSTIFAILVGKKITLKERLVMQEAYNTFNLQGVISHVRYMLLFTFSVQGLAAIILMTQFIPMYGVGKGIYFGIFHAISAFCNAGFDLLGNFTSVTVINTNVVVLMTLAMLINIGGLGYMVWREIFSGITHKKMKNALSLHSKVVITISLILVFGGTLVFLIFEWNNPATMQGMSFPHKLVNSFFSSTTPRTAGFNSISNSEMSPAGKLVTMAFMFIGGSPGSTAGGVKTSTLGILIFTLISVLRGRDETEVFGRHLSQSTVYRAVAVFLMGIVIVVLGVTVLSINEVGATFEQILYEVLSAFGTVGLTQGITPGLTAVSKITLSTIMYLGRVGPLTVMLALAGQKQKVNIKYPEGKLLIG</sequence>
<feature type="transmembrane region" description="Helical" evidence="8">
    <location>
        <begin position="43"/>
        <end position="62"/>
    </location>
</feature>
<name>A0A941CMY7_9CLOT</name>
<dbReference type="AlphaFoldDB" id="A0A941CMY7"/>
<evidence type="ECO:0000256" key="5">
    <source>
        <dbReference type="ARBA" id="ARBA00022989"/>
    </source>
</evidence>
<evidence type="ECO:0000256" key="4">
    <source>
        <dbReference type="ARBA" id="ARBA00022692"/>
    </source>
</evidence>
<dbReference type="PANTHER" id="PTHR32024:SF1">
    <property type="entry name" value="KTR SYSTEM POTASSIUM UPTAKE PROTEIN B"/>
    <property type="match status" value="1"/>
</dbReference>
<dbReference type="EMBL" id="JAGSCS010000001">
    <property type="protein sequence ID" value="MBR0574869.1"/>
    <property type="molecule type" value="Genomic_DNA"/>
</dbReference>
<feature type="transmembrane region" description="Helical" evidence="8">
    <location>
        <begin position="350"/>
        <end position="371"/>
    </location>
</feature>
<dbReference type="PANTHER" id="PTHR32024">
    <property type="entry name" value="TRK SYSTEM POTASSIUM UPTAKE PROTEIN TRKG-RELATED"/>
    <property type="match status" value="1"/>
</dbReference>
<dbReference type="Pfam" id="PF02386">
    <property type="entry name" value="TrkH"/>
    <property type="match status" value="1"/>
</dbReference>
<feature type="transmembrane region" description="Helical" evidence="8">
    <location>
        <begin position="74"/>
        <end position="98"/>
    </location>
</feature>
<dbReference type="GO" id="GO:0030001">
    <property type="term" value="P:metal ion transport"/>
    <property type="evidence" value="ECO:0007669"/>
    <property type="project" value="UniProtKB-ARBA"/>
</dbReference>